<sequence length="52" mass="6390">MDVKAVLVLISLWPTMQHFLWNKYHFSSKLHSNEKYKIWQEINKCDQKLKQL</sequence>
<proteinExistence type="predicted"/>
<evidence type="ECO:0000313" key="1">
    <source>
        <dbReference type="EMBL" id="KOF98540.1"/>
    </source>
</evidence>
<protein>
    <submittedName>
        <fullName evidence="1">Uncharacterized protein</fullName>
    </submittedName>
</protein>
<reference evidence="1" key="1">
    <citation type="submission" date="2015-07" db="EMBL/GenBank/DDBJ databases">
        <title>MeaNS - Measles Nucleotide Surveillance Program.</title>
        <authorList>
            <person name="Tran T."/>
            <person name="Druce J."/>
        </authorList>
    </citation>
    <scope>NUCLEOTIDE SEQUENCE</scope>
    <source>
        <strain evidence="1">UCB-OBI-ISO-001</strain>
        <tissue evidence="1">Gonad</tissue>
    </source>
</reference>
<accession>A0A0L8IBZ3</accession>
<gene>
    <name evidence="1" type="ORF">OCBIM_22024909mg</name>
</gene>
<organism evidence="1">
    <name type="scientific">Octopus bimaculoides</name>
    <name type="common">California two-spotted octopus</name>
    <dbReference type="NCBI Taxonomy" id="37653"/>
    <lineage>
        <taxon>Eukaryota</taxon>
        <taxon>Metazoa</taxon>
        <taxon>Spiralia</taxon>
        <taxon>Lophotrochozoa</taxon>
        <taxon>Mollusca</taxon>
        <taxon>Cephalopoda</taxon>
        <taxon>Coleoidea</taxon>
        <taxon>Octopodiformes</taxon>
        <taxon>Octopoda</taxon>
        <taxon>Incirrata</taxon>
        <taxon>Octopodidae</taxon>
        <taxon>Octopus</taxon>
    </lineage>
</organism>
<name>A0A0L8IBZ3_OCTBM</name>
<dbReference type="AlphaFoldDB" id="A0A0L8IBZ3"/>
<dbReference type="EMBL" id="KQ416131">
    <property type="protein sequence ID" value="KOF98540.1"/>
    <property type="molecule type" value="Genomic_DNA"/>
</dbReference>